<sequence length="416" mass="44553">MSAPPLLERIGIPPTLKWGFAGLLVFMIGDGVETGYLSAFLVEEQGFSEGRVALVFTIYGITAAAAYWFSAALSDIWGPRRVMFLGAGIWIAFHVLFVAGGIMAHNYPLLLVSYAIRGFGYPLFGYAFLVWITASTETRRLGTAAGWFWFAYSAGFAALGPQLANLAIPLIGQLGTLWLGLVVIVAGALLMLLVRDPNGDRPTSAVDEKPLRSLLAGLTILWQRPRMSAGMLVRMINSIPQYGFIVFMPIFYTRELGFTLSQWLTVSSVMFVSNIFFNLVSGILGDRFGFAVVVRWMGGAGCAVTTLLFHYLPLTTHSYAAALITSVLYGATLAGFVPMSALMPTMAPDRRGAAMAALNLGAGLATAVGPAIVGITLPLFGVGGVMWVFAALYVVAALLTLVLKVPNSQAAEQIRA</sequence>
<feature type="transmembrane region" description="Helical" evidence="6">
    <location>
        <begin position="20"/>
        <end position="40"/>
    </location>
</feature>
<keyword evidence="9" id="KW-1185">Reference proteome</keyword>
<evidence type="ECO:0000313" key="9">
    <source>
        <dbReference type="Proteomes" id="UP001210380"/>
    </source>
</evidence>
<name>A0ABT4V664_9PSEU</name>
<dbReference type="PANTHER" id="PTHR43124">
    <property type="entry name" value="PURINE EFFLUX PUMP PBUE"/>
    <property type="match status" value="1"/>
</dbReference>
<dbReference type="PROSITE" id="PS50850">
    <property type="entry name" value="MFS"/>
    <property type="match status" value="1"/>
</dbReference>
<feature type="transmembrane region" description="Helical" evidence="6">
    <location>
        <begin position="82"/>
        <end position="103"/>
    </location>
</feature>
<evidence type="ECO:0000256" key="1">
    <source>
        <dbReference type="ARBA" id="ARBA00004651"/>
    </source>
</evidence>
<dbReference type="RefSeq" id="WP_270952463.1">
    <property type="nucleotide sequence ID" value="NZ_JAQGLA010000067.1"/>
</dbReference>
<feature type="transmembrane region" description="Helical" evidence="6">
    <location>
        <begin position="52"/>
        <end position="70"/>
    </location>
</feature>
<feature type="transmembrane region" description="Helical" evidence="6">
    <location>
        <begin position="109"/>
        <end position="132"/>
    </location>
</feature>
<dbReference type="NCBIfam" id="TIGR00897">
    <property type="entry name" value="2A0118"/>
    <property type="match status" value="1"/>
</dbReference>
<dbReference type="InterPro" id="IPR050189">
    <property type="entry name" value="MFS_Efflux_Transporters"/>
</dbReference>
<keyword evidence="3 6" id="KW-0812">Transmembrane</keyword>
<gene>
    <name evidence="8" type="ORF">OU415_28705</name>
</gene>
<dbReference type="InterPro" id="IPR011701">
    <property type="entry name" value="MFS"/>
</dbReference>
<feature type="transmembrane region" description="Helical" evidence="6">
    <location>
        <begin position="264"/>
        <end position="285"/>
    </location>
</feature>
<feature type="transmembrane region" description="Helical" evidence="6">
    <location>
        <begin position="170"/>
        <end position="194"/>
    </location>
</feature>
<evidence type="ECO:0000256" key="4">
    <source>
        <dbReference type="ARBA" id="ARBA00022989"/>
    </source>
</evidence>
<dbReference type="InterPro" id="IPR036259">
    <property type="entry name" value="MFS_trans_sf"/>
</dbReference>
<dbReference type="EMBL" id="JAQGLA010000067">
    <property type="protein sequence ID" value="MDA3629442.1"/>
    <property type="molecule type" value="Genomic_DNA"/>
</dbReference>
<dbReference type="PANTHER" id="PTHR43124:SF3">
    <property type="entry name" value="CHLORAMPHENICOL EFFLUX PUMP RV0191"/>
    <property type="match status" value="1"/>
</dbReference>
<feature type="transmembrane region" description="Helical" evidence="6">
    <location>
        <begin position="144"/>
        <end position="164"/>
    </location>
</feature>
<reference evidence="8 9" key="1">
    <citation type="submission" date="2022-11" db="EMBL/GenBank/DDBJ databases">
        <title>Draft genome sequence of Saccharopolyspora sp. WRP15-2 isolated from rhizosphere soils of wild rice in Thailand.</title>
        <authorList>
            <person name="Duangmal K."/>
            <person name="Kammanee S."/>
            <person name="Muangham S."/>
        </authorList>
    </citation>
    <scope>NUCLEOTIDE SEQUENCE [LARGE SCALE GENOMIC DNA]</scope>
    <source>
        <strain evidence="8 9">WRP15-2</strain>
    </source>
</reference>
<organism evidence="8 9">
    <name type="scientific">Saccharopolyspora oryzae</name>
    <dbReference type="NCBI Taxonomy" id="2997343"/>
    <lineage>
        <taxon>Bacteria</taxon>
        <taxon>Bacillati</taxon>
        <taxon>Actinomycetota</taxon>
        <taxon>Actinomycetes</taxon>
        <taxon>Pseudonocardiales</taxon>
        <taxon>Pseudonocardiaceae</taxon>
        <taxon>Saccharopolyspora</taxon>
    </lineage>
</organism>
<feature type="transmembrane region" description="Helical" evidence="6">
    <location>
        <begin position="386"/>
        <end position="405"/>
    </location>
</feature>
<feature type="transmembrane region" description="Helical" evidence="6">
    <location>
        <begin position="354"/>
        <end position="380"/>
    </location>
</feature>
<dbReference type="Gene3D" id="1.20.1250.20">
    <property type="entry name" value="MFS general substrate transporter like domains"/>
    <property type="match status" value="2"/>
</dbReference>
<dbReference type="Proteomes" id="UP001210380">
    <property type="component" value="Unassembled WGS sequence"/>
</dbReference>
<dbReference type="InterPro" id="IPR020846">
    <property type="entry name" value="MFS_dom"/>
</dbReference>
<evidence type="ECO:0000313" key="8">
    <source>
        <dbReference type="EMBL" id="MDA3629442.1"/>
    </source>
</evidence>
<evidence type="ECO:0000256" key="2">
    <source>
        <dbReference type="ARBA" id="ARBA00022475"/>
    </source>
</evidence>
<dbReference type="SUPFAM" id="SSF103473">
    <property type="entry name" value="MFS general substrate transporter"/>
    <property type="match status" value="1"/>
</dbReference>
<evidence type="ECO:0000256" key="6">
    <source>
        <dbReference type="SAM" id="Phobius"/>
    </source>
</evidence>
<evidence type="ECO:0000259" key="7">
    <source>
        <dbReference type="PROSITE" id="PS50850"/>
    </source>
</evidence>
<evidence type="ECO:0000256" key="3">
    <source>
        <dbReference type="ARBA" id="ARBA00022692"/>
    </source>
</evidence>
<feature type="domain" description="Major facilitator superfamily (MFS) profile" evidence="7">
    <location>
        <begin position="15"/>
        <end position="408"/>
    </location>
</feature>
<evidence type="ECO:0000256" key="5">
    <source>
        <dbReference type="ARBA" id="ARBA00023136"/>
    </source>
</evidence>
<dbReference type="CDD" id="cd17337">
    <property type="entry name" value="MFS_CsbX"/>
    <property type="match status" value="1"/>
</dbReference>
<keyword evidence="5 6" id="KW-0472">Membrane</keyword>
<protein>
    <submittedName>
        <fullName evidence="8">MFS transporter</fullName>
    </submittedName>
</protein>
<comment type="subcellular location">
    <subcellularLocation>
        <location evidence="1">Cell membrane</location>
        <topology evidence="1">Multi-pass membrane protein</topology>
    </subcellularLocation>
</comment>
<keyword evidence="4 6" id="KW-1133">Transmembrane helix</keyword>
<dbReference type="InterPro" id="IPR004748">
    <property type="entry name" value="Polyol_permease-like"/>
</dbReference>
<feature type="transmembrane region" description="Helical" evidence="6">
    <location>
        <begin position="292"/>
        <end position="312"/>
    </location>
</feature>
<proteinExistence type="predicted"/>
<dbReference type="Pfam" id="PF07690">
    <property type="entry name" value="MFS_1"/>
    <property type="match status" value="2"/>
</dbReference>
<comment type="caution">
    <text evidence="8">The sequence shown here is derived from an EMBL/GenBank/DDBJ whole genome shotgun (WGS) entry which is preliminary data.</text>
</comment>
<keyword evidence="2" id="KW-1003">Cell membrane</keyword>
<feature type="transmembrane region" description="Helical" evidence="6">
    <location>
        <begin position="318"/>
        <end position="342"/>
    </location>
</feature>
<accession>A0ABT4V664</accession>
<feature type="transmembrane region" description="Helical" evidence="6">
    <location>
        <begin position="231"/>
        <end position="252"/>
    </location>
</feature>